<dbReference type="InterPro" id="IPR035513">
    <property type="entry name" value="Invertase/methylesterase_inhib"/>
</dbReference>
<accession>A0A6P6B7B4</accession>
<sequence>MIVLFPLKIRLFLPHLWEPQTLRFSINQPFFSLSKIINFYSLTFLPTLRKEREMEGSSLRHGLAILLIILQFTNDMALILADAPFHNQRNIEYIKSSCSTTTYPKLCYRSLSIYASKINTSPRLLVHTALNVTLIASKSTSRLMMKISRIHGSRPRVAAAMADCIEVIGDSVDELQQSIGELDHIRRSNFSLTMSDIQTWVSAALTNEDTCMDGFAGRAMNGYAKTMVRKRIVKIAHLTSNSLALINNYASSQSNLP</sequence>
<dbReference type="KEGG" id="dzi:111315380"/>
<dbReference type="FunFam" id="1.20.140.40:FF:000005">
    <property type="entry name" value="Pectin methylesterase inhibitor 1"/>
    <property type="match status" value="1"/>
</dbReference>
<keyword evidence="1" id="KW-0732">Signal</keyword>
<name>A0A6P6B7B4_DURZI</name>
<evidence type="ECO:0000256" key="1">
    <source>
        <dbReference type="ARBA" id="ARBA00022729"/>
    </source>
</evidence>
<feature type="domain" description="Pectinesterase inhibitor" evidence="3">
    <location>
        <begin position="89"/>
        <end position="245"/>
    </location>
</feature>
<dbReference type="GeneID" id="111315380"/>
<evidence type="ECO:0000259" key="3">
    <source>
        <dbReference type="SMART" id="SM00856"/>
    </source>
</evidence>
<dbReference type="InterPro" id="IPR051955">
    <property type="entry name" value="PME_Inhibitor"/>
</dbReference>
<evidence type="ECO:0000313" key="5">
    <source>
        <dbReference type="RefSeq" id="XP_022772796.1"/>
    </source>
</evidence>
<dbReference type="CDD" id="cd15798">
    <property type="entry name" value="PMEI-like_3"/>
    <property type="match status" value="1"/>
</dbReference>
<comment type="similarity">
    <text evidence="2">Belongs to the PMEI family.</text>
</comment>
<evidence type="ECO:0000313" key="4">
    <source>
        <dbReference type="Proteomes" id="UP000515121"/>
    </source>
</evidence>
<dbReference type="GO" id="GO:0046910">
    <property type="term" value="F:pectinesterase inhibitor activity"/>
    <property type="evidence" value="ECO:0007669"/>
    <property type="project" value="UniProtKB-ARBA"/>
</dbReference>
<organism evidence="4 5">
    <name type="scientific">Durio zibethinus</name>
    <name type="common">Durian</name>
    <dbReference type="NCBI Taxonomy" id="66656"/>
    <lineage>
        <taxon>Eukaryota</taxon>
        <taxon>Viridiplantae</taxon>
        <taxon>Streptophyta</taxon>
        <taxon>Embryophyta</taxon>
        <taxon>Tracheophyta</taxon>
        <taxon>Spermatophyta</taxon>
        <taxon>Magnoliopsida</taxon>
        <taxon>eudicotyledons</taxon>
        <taxon>Gunneridae</taxon>
        <taxon>Pentapetalae</taxon>
        <taxon>rosids</taxon>
        <taxon>malvids</taxon>
        <taxon>Malvales</taxon>
        <taxon>Malvaceae</taxon>
        <taxon>Helicteroideae</taxon>
        <taxon>Durio</taxon>
    </lineage>
</organism>
<protein>
    <submittedName>
        <fullName evidence="5">21 kDa protein-like</fullName>
    </submittedName>
</protein>
<proteinExistence type="inferred from homology"/>
<dbReference type="Gene3D" id="1.20.140.40">
    <property type="entry name" value="Invertase/pectin methylesterase inhibitor family protein"/>
    <property type="match status" value="1"/>
</dbReference>
<dbReference type="PANTHER" id="PTHR31080:SF118">
    <property type="entry name" value="PECTINESTERASE INHIBITOR 10"/>
    <property type="match status" value="1"/>
</dbReference>
<dbReference type="Pfam" id="PF04043">
    <property type="entry name" value="PMEI"/>
    <property type="match status" value="1"/>
</dbReference>
<gene>
    <name evidence="5" type="primary">LOC111315380</name>
</gene>
<reference evidence="5" key="1">
    <citation type="submission" date="2025-08" db="UniProtKB">
        <authorList>
            <consortium name="RefSeq"/>
        </authorList>
    </citation>
    <scope>IDENTIFICATION</scope>
    <source>
        <tissue evidence="5">Fruit stalk</tissue>
    </source>
</reference>
<dbReference type="SUPFAM" id="SSF101148">
    <property type="entry name" value="Plant invertase/pectin methylesterase inhibitor"/>
    <property type="match status" value="1"/>
</dbReference>
<dbReference type="AlphaFoldDB" id="A0A6P6B7B4"/>
<dbReference type="InterPro" id="IPR006501">
    <property type="entry name" value="Pectinesterase_inhib_dom"/>
</dbReference>
<dbReference type="RefSeq" id="XP_022772796.1">
    <property type="nucleotide sequence ID" value="XM_022917061.1"/>
</dbReference>
<dbReference type="SMART" id="SM00856">
    <property type="entry name" value="PMEI"/>
    <property type="match status" value="1"/>
</dbReference>
<dbReference type="Proteomes" id="UP000515121">
    <property type="component" value="Unplaced"/>
</dbReference>
<dbReference type="NCBIfam" id="TIGR01614">
    <property type="entry name" value="PME_inhib"/>
    <property type="match status" value="1"/>
</dbReference>
<dbReference type="PANTHER" id="PTHR31080">
    <property type="entry name" value="PECTINESTERASE INHIBITOR-LIKE"/>
    <property type="match status" value="1"/>
</dbReference>
<keyword evidence="4" id="KW-1185">Reference proteome</keyword>
<evidence type="ECO:0000256" key="2">
    <source>
        <dbReference type="ARBA" id="ARBA00038471"/>
    </source>
</evidence>
<dbReference type="OrthoDB" id="1430376at2759"/>